<dbReference type="Gene3D" id="1.10.600.10">
    <property type="entry name" value="Farnesyl Diphosphate Synthase"/>
    <property type="match status" value="1"/>
</dbReference>
<organism evidence="1 2">
    <name type="scientific">Acetobacter malorum DSM 14337</name>
    <dbReference type="NCBI Taxonomy" id="1307910"/>
    <lineage>
        <taxon>Bacteria</taxon>
        <taxon>Pseudomonadati</taxon>
        <taxon>Pseudomonadota</taxon>
        <taxon>Alphaproteobacteria</taxon>
        <taxon>Acetobacterales</taxon>
        <taxon>Acetobacteraceae</taxon>
        <taxon>Acetobacter</taxon>
    </lineage>
</organism>
<dbReference type="InterPro" id="IPR008949">
    <property type="entry name" value="Isoprenoid_synthase_dom_sf"/>
</dbReference>
<keyword evidence="2" id="KW-1185">Reference proteome</keyword>
<name>A0ABQ0PQB7_9PROT</name>
<evidence type="ECO:0000313" key="2">
    <source>
        <dbReference type="Proteomes" id="UP001065047"/>
    </source>
</evidence>
<dbReference type="InterPro" id="IPR002060">
    <property type="entry name" value="Squ/phyt_synthse"/>
</dbReference>
<protein>
    <recommendedName>
        <fullName evidence="3">Phytoene synthase</fullName>
    </recommendedName>
</protein>
<dbReference type="SUPFAM" id="SSF48576">
    <property type="entry name" value="Terpenoid synthases"/>
    <property type="match status" value="1"/>
</dbReference>
<proteinExistence type="predicted"/>
<evidence type="ECO:0008006" key="3">
    <source>
        <dbReference type="Google" id="ProtNLM"/>
    </source>
</evidence>
<evidence type="ECO:0000313" key="1">
    <source>
        <dbReference type="EMBL" id="GBQ78109.1"/>
    </source>
</evidence>
<comment type="caution">
    <text evidence="1">The sequence shown here is derived from an EMBL/GenBank/DDBJ whole genome shotgun (WGS) entry which is preliminary data.</text>
</comment>
<dbReference type="Pfam" id="PF00494">
    <property type="entry name" value="SQS_PSY"/>
    <property type="match status" value="1"/>
</dbReference>
<accession>A0ABQ0PQB7</accession>
<gene>
    <name evidence="1" type="ORF">AA14337_1037</name>
</gene>
<reference evidence="1" key="1">
    <citation type="submission" date="2013-04" db="EMBL/GenBank/DDBJ databases">
        <title>The genome sequencing project of 58 acetic acid bacteria.</title>
        <authorList>
            <person name="Okamoto-Kainuma A."/>
            <person name="Ishikawa M."/>
            <person name="Umino S."/>
            <person name="Koizumi Y."/>
            <person name="Shiwa Y."/>
            <person name="Yoshikawa H."/>
            <person name="Matsutani M."/>
            <person name="Matsushita K."/>
        </authorList>
    </citation>
    <scope>NUCLEOTIDE SEQUENCE</scope>
    <source>
        <strain evidence="1">DSM 14337</strain>
    </source>
</reference>
<sequence length="268" mass="28664">MKKDGQDMRQEGALKAADLEDAVRRADPDRALCARFLPASVRPDVEVLLAFHTELTRALAPARSAAIAGPMAGLIRLQWWRDVLEGARTPDHELAPPLLLALERGVLCRETLLRILAAREAELDPQPEVSAWRKMMLDGAGGLQRAVGEALGVRDAGVLARLEACGAAYGAGAMLRHWPRLQQSGRYLFPGDEAGLRGEGNAFLSACDTASLPSSARLAALPAILAERDLKRGSTQAGLPRGLGDRLAVMHAGWKATRVFQRSGAAAS</sequence>
<dbReference type="GeneID" id="29557986"/>
<dbReference type="EMBL" id="BAPF01000015">
    <property type="protein sequence ID" value="GBQ78109.1"/>
    <property type="molecule type" value="Genomic_DNA"/>
</dbReference>
<dbReference type="Proteomes" id="UP001065047">
    <property type="component" value="Unassembled WGS sequence"/>
</dbReference>
<dbReference type="RefSeq" id="WP_061506482.1">
    <property type="nucleotide sequence ID" value="NZ_BAPF01000015.1"/>
</dbReference>